<dbReference type="EMBL" id="JACCCC010000001">
    <property type="protein sequence ID" value="NYE46539.1"/>
    <property type="molecule type" value="Genomic_DNA"/>
</dbReference>
<organism evidence="1 2">
    <name type="scientific">Spinactinospora alkalitolerans</name>
    <dbReference type="NCBI Taxonomy" id="687207"/>
    <lineage>
        <taxon>Bacteria</taxon>
        <taxon>Bacillati</taxon>
        <taxon>Actinomycetota</taxon>
        <taxon>Actinomycetes</taxon>
        <taxon>Streptosporangiales</taxon>
        <taxon>Nocardiopsidaceae</taxon>
        <taxon>Spinactinospora</taxon>
    </lineage>
</organism>
<accession>A0A852TRB6</accession>
<keyword evidence="2" id="KW-1185">Reference proteome</keyword>
<comment type="caution">
    <text evidence="1">The sequence shown here is derived from an EMBL/GenBank/DDBJ whole genome shotgun (WGS) entry which is preliminary data.</text>
</comment>
<reference evidence="1 2" key="1">
    <citation type="submission" date="2020-07" db="EMBL/GenBank/DDBJ databases">
        <title>Sequencing the genomes of 1000 actinobacteria strains.</title>
        <authorList>
            <person name="Klenk H.-P."/>
        </authorList>
    </citation>
    <scope>NUCLEOTIDE SEQUENCE [LARGE SCALE GENOMIC DNA]</scope>
    <source>
        <strain evidence="1 2">CXB654</strain>
    </source>
</reference>
<proteinExistence type="predicted"/>
<protein>
    <submittedName>
        <fullName evidence="1">Uncharacterized protein</fullName>
    </submittedName>
</protein>
<sequence>MTTQFLPVESLQVRYTVALPGIWAELTTEWPDPQTPL</sequence>
<gene>
    <name evidence="1" type="ORF">HDA32_001659</name>
</gene>
<evidence type="ECO:0000313" key="2">
    <source>
        <dbReference type="Proteomes" id="UP000589036"/>
    </source>
</evidence>
<evidence type="ECO:0000313" key="1">
    <source>
        <dbReference type="EMBL" id="NYE46539.1"/>
    </source>
</evidence>
<name>A0A852TRB6_9ACTN</name>
<dbReference type="Proteomes" id="UP000589036">
    <property type="component" value="Unassembled WGS sequence"/>
</dbReference>
<dbReference type="AlphaFoldDB" id="A0A852TRB6"/>